<dbReference type="OrthoDB" id="9807498at2"/>
<keyword evidence="2" id="KW-0378">Hydrolase</keyword>
<accession>A6DU31</accession>
<dbReference type="Pfam" id="PF01136">
    <property type="entry name" value="Peptidase_U32"/>
    <property type="match status" value="1"/>
</dbReference>
<dbReference type="STRING" id="313628.LNTAR_21880"/>
<protein>
    <submittedName>
        <fullName evidence="4">Collagenase</fullName>
    </submittedName>
</protein>
<proteinExistence type="inferred from homology"/>
<dbReference type="Proteomes" id="UP000004947">
    <property type="component" value="Unassembled WGS sequence"/>
</dbReference>
<gene>
    <name evidence="4" type="ORF">LNTAR_21880</name>
</gene>
<dbReference type="GO" id="GO:0008233">
    <property type="term" value="F:peptidase activity"/>
    <property type="evidence" value="ECO:0007669"/>
    <property type="project" value="UniProtKB-KW"/>
</dbReference>
<keyword evidence="1" id="KW-0645">Protease</keyword>
<dbReference type="RefSeq" id="WP_007281317.1">
    <property type="nucleotide sequence ID" value="NZ_ABCK01000045.1"/>
</dbReference>
<name>A6DU31_9BACT</name>
<evidence type="ECO:0000256" key="1">
    <source>
        <dbReference type="ARBA" id="ARBA00022670"/>
    </source>
</evidence>
<dbReference type="GO" id="GO:0006508">
    <property type="term" value="P:proteolysis"/>
    <property type="evidence" value="ECO:0007669"/>
    <property type="project" value="UniProtKB-KW"/>
</dbReference>
<dbReference type="MEROPS" id="U32.001"/>
<sequence>MKFENVELLAPAGCYASLNAAVQNGANAVYFGLAQLNMRARARRSFHTEDLPEIIRICREGGVKSYLTLNTLLYEHDLKLCRKMLETAKEEGVSGVILSDMAAVQMANELDIEVHLSTQLSISNYESLKFYAPYCDRVVLARELNLTMISSIYQKIQDQGLSGRNGKEMEIEAFAHGALCIAVSGRCGMSLYTSNASANRGACEQNCRKEYIVTDTEGKQLKVDNNFIMSPNDINTIDFVDQLLESGVRVFKIEGRGRSPEYVATVIKAYRAAIDAVQDGVYGPDFVKALMPELEKVYNRGFSSGYYLGREQGWAEADGNKSPYRKIYVGPIKHYFSKAGIAEVESCAGTLKLEDEYVIVGKTTGAVQGTVTEMRSSQNGEMLATESIAKGDLFTFPHAEKIRPGDKLYKLEKIDA</sequence>
<dbReference type="PANTHER" id="PTHR30217">
    <property type="entry name" value="PEPTIDASE U32 FAMILY"/>
    <property type="match status" value="1"/>
</dbReference>
<organism evidence="4 5">
    <name type="scientific">Lentisphaera araneosa HTCC2155</name>
    <dbReference type="NCBI Taxonomy" id="313628"/>
    <lineage>
        <taxon>Bacteria</taxon>
        <taxon>Pseudomonadati</taxon>
        <taxon>Lentisphaerota</taxon>
        <taxon>Lentisphaeria</taxon>
        <taxon>Lentisphaerales</taxon>
        <taxon>Lentisphaeraceae</taxon>
        <taxon>Lentisphaera</taxon>
    </lineage>
</organism>
<evidence type="ECO:0000256" key="3">
    <source>
        <dbReference type="ARBA" id="ARBA00038374"/>
    </source>
</evidence>
<dbReference type="PANTHER" id="PTHR30217:SF6">
    <property type="entry name" value="TRNA HYDROXYLATION PROTEIN P"/>
    <property type="match status" value="1"/>
</dbReference>
<dbReference type="InterPro" id="IPR001539">
    <property type="entry name" value="Peptidase_U32"/>
</dbReference>
<dbReference type="AlphaFoldDB" id="A6DU31"/>
<evidence type="ECO:0000313" key="5">
    <source>
        <dbReference type="Proteomes" id="UP000004947"/>
    </source>
</evidence>
<keyword evidence="5" id="KW-1185">Reference proteome</keyword>
<comment type="caution">
    <text evidence="4">The sequence shown here is derived from an EMBL/GenBank/DDBJ whole genome shotgun (WGS) entry which is preliminary data.</text>
</comment>
<comment type="similarity">
    <text evidence="3">Belongs to the peptidase U32 family.</text>
</comment>
<dbReference type="PROSITE" id="PS01276">
    <property type="entry name" value="PEPTIDASE_U32"/>
    <property type="match status" value="1"/>
</dbReference>
<reference evidence="4 5" key="1">
    <citation type="journal article" date="2010" name="J. Bacteriol.">
        <title>Genome sequence of Lentisphaera araneosa HTCC2155T, the type species of the order Lentisphaerales in the phylum Lentisphaerae.</title>
        <authorList>
            <person name="Thrash J.C."/>
            <person name="Cho J.C."/>
            <person name="Vergin K.L."/>
            <person name="Morris R.M."/>
            <person name="Giovannoni S.J."/>
        </authorList>
    </citation>
    <scope>NUCLEOTIDE SEQUENCE [LARGE SCALE GENOMIC DNA]</scope>
    <source>
        <strain evidence="4 5">HTCC2155</strain>
    </source>
</reference>
<dbReference type="EMBL" id="ABCK01000045">
    <property type="protein sequence ID" value="EDM24860.1"/>
    <property type="molecule type" value="Genomic_DNA"/>
</dbReference>
<dbReference type="eggNOG" id="COG0826">
    <property type="taxonomic scope" value="Bacteria"/>
</dbReference>
<dbReference type="InterPro" id="IPR051454">
    <property type="entry name" value="RNA/ubiquinone_mod_enzymes"/>
</dbReference>
<evidence type="ECO:0000313" key="4">
    <source>
        <dbReference type="EMBL" id="EDM24860.1"/>
    </source>
</evidence>
<evidence type="ECO:0000256" key="2">
    <source>
        <dbReference type="ARBA" id="ARBA00022801"/>
    </source>
</evidence>